<organism evidence="1 2">
    <name type="scientific">Ajellomyces capsulatus (strain G186AR / H82 / ATCC MYA-2454 / RMSCC 2432)</name>
    <name type="common">Darling's disease fungus</name>
    <name type="synonym">Histoplasma capsulatum</name>
    <dbReference type="NCBI Taxonomy" id="447093"/>
    <lineage>
        <taxon>Eukaryota</taxon>
        <taxon>Fungi</taxon>
        <taxon>Dikarya</taxon>
        <taxon>Ascomycota</taxon>
        <taxon>Pezizomycotina</taxon>
        <taxon>Eurotiomycetes</taxon>
        <taxon>Eurotiomycetidae</taxon>
        <taxon>Onygenales</taxon>
        <taxon>Ajellomycetaceae</taxon>
        <taxon>Histoplasma</taxon>
    </lineage>
</organism>
<dbReference type="EMBL" id="GG663381">
    <property type="protein sequence ID" value="EEH02826.1"/>
    <property type="molecule type" value="Genomic_DNA"/>
</dbReference>
<dbReference type="InParanoid" id="C0P0K6"/>
<dbReference type="Proteomes" id="UP000001631">
    <property type="component" value="Unassembled WGS sequence"/>
</dbReference>
<proteinExistence type="predicted"/>
<dbReference type="GeneID" id="69041952"/>
<evidence type="ECO:0000313" key="2">
    <source>
        <dbReference type="Proteomes" id="UP000001631"/>
    </source>
</evidence>
<reference evidence="1" key="1">
    <citation type="submission" date="2009-02" db="EMBL/GenBank/DDBJ databases">
        <title>The Genome Sequence of Ajellomyces capsulatus strain G186AR.</title>
        <authorList>
            <consortium name="The Broad Institute Genome Sequencing Platform"/>
            <person name="Champion M."/>
            <person name="Cuomo C."/>
            <person name="Ma L.-J."/>
            <person name="Henn M.R."/>
            <person name="Sil A."/>
            <person name="Goldman B."/>
            <person name="Young S.K."/>
            <person name="Kodira C.D."/>
            <person name="Zeng Q."/>
            <person name="Koehrsen M."/>
            <person name="Alvarado L."/>
            <person name="Berlin A."/>
            <person name="Borenstein D."/>
            <person name="Chen Z."/>
            <person name="Engels R."/>
            <person name="Freedman E."/>
            <person name="Gellesch M."/>
            <person name="Goldberg J."/>
            <person name="Griggs A."/>
            <person name="Gujja S."/>
            <person name="Heiman D."/>
            <person name="Hepburn T."/>
            <person name="Howarth C."/>
            <person name="Jen D."/>
            <person name="Larson L."/>
            <person name="Lewis B."/>
            <person name="Mehta T."/>
            <person name="Park D."/>
            <person name="Pearson M."/>
            <person name="Roberts A."/>
            <person name="Saif S."/>
            <person name="Shea T."/>
            <person name="Shenoy N."/>
            <person name="Sisk P."/>
            <person name="Stolte C."/>
            <person name="Sykes S."/>
            <person name="Walk T."/>
            <person name="White J."/>
            <person name="Yandava C."/>
            <person name="Klein B."/>
            <person name="McEwen J.G."/>
            <person name="Puccia R."/>
            <person name="Goldman G.H."/>
            <person name="Felipe M.S."/>
            <person name="Nino-Vega G."/>
            <person name="San-Blas G."/>
            <person name="Taylor J."/>
            <person name="Mendoza L."/>
            <person name="Galagan J."/>
            <person name="Nusbaum C."/>
            <person name="Birren B."/>
        </authorList>
    </citation>
    <scope>NUCLEOTIDE SEQUENCE</scope>
    <source>
        <strain evidence="1">G186AR</strain>
    </source>
</reference>
<dbReference type="AlphaFoldDB" id="C0P0K6"/>
<dbReference type="HOGENOM" id="CLU_2346181_0_0_1"/>
<keyword evidence="2" id="KW-1185">Reference proteome</keyword>
<dbReference type="RefSeq" id="XP_045283307.1">
    <property type="nucleotide sequence ID" value="XM_045435985.1"/>
</dbReference>
<protein>
    <submittedName>
        <fullName evidence="1">Uncharacterized protein</fullName>
    </submittedName>
</protein>
<name>C0P0K6_AJECG</name>
<gene>
    <name evidence="1" type="ORF">HCBG_08936</name>
</gene>
<sequence length="97" mass="11034">MVPNKVVHRYQAHVFQGHASKILVKLAMTYCRNPLQAGTVGWVQCSRNLFTSRHTQSKSEESSTSHHCTCQQLRRNSTAARGRHLAALRVKSFQSRE</sequence>
<evidence type="ECO:0000313" key="1">
    <source>
        <dbReference type="EMBL" id="EEH02826.1"/>
    </source>
</evidence>
<accession>C0P0K6</accession>